<dbReference type="FunFam" id="3.30.1360.70:FF:000002">
    <property type="entry name" value="arginine--tRNA ligase, cytoplasmic"/>
    <property type="match status" value="1"/>
</dbReference>
<dbReference type="SUPFAM" id="SSF47323">
    <property type="entry name" value="Anticodon-binding domain of a subclass of class I aminoacyl-tRNA synthetases"/>
    <property type="match status" value="1"/>
</dbReference>
<dbReference type="FunFam" id="3.40.50.620:FF:000116">
    <property type="entry name" value="Arginine--tRNA ligase"/>
    <property type="match status" value="1"/>
</dbReference>
<evidence type="ECO:0000256" key="5">
    <source>
        <dbReference type="ARBA" id="ARBA00022598"/>
    </source>
</evidence>
<feature type="domain" description="Arginyl tRNA synthetase N-terminal" evidence="15">
    <location>
        <begin position="7"/>
        <end position="91"/>
    </location>
</feature>
<protein>
    <recommendedName>
        <fullName evidence="11">Arginine--tRNA ligase</fullName>
        <ecNumber evidence="11">6.1.1.19</ecNumber>
    </recommendedName>
    <alternativeName>
        <fullName evidence="11">Arginyl-tRNA synthetase</fullName>
        <shortName evidence="11">ArgRS</shortName>
    </alternativeName>
</protein>
<dbReference type="CDD" id="cd07956">
    <property type="entry name" value="Anticodon_Ia_Arg"/>
    <property type="match status" value="1"/>
</dbReference>
<feature type="domain" description="DALR anticodon binding" evidence="14">
    <location>
        <begin position="455"/>
        <end position="572"/>
    </location>
</feature>
<dbReference type="Gene3D" id="3.30.1360.70">
    <property type="entry name" value="Arginyl tRNA synthetase N-terminal domain"/>
    <property type="match status" value="1"/>
</dbReference>
<dbReference type="Gene3D" id="3.40.50.620">
    <property type="entry name" value="HUPs"/>
    <property type="match status" value="1"/>
</dbReference>
<gene>
    <name evidence="11 16" type="primary">argS</name>
    <name evidence="16" type="ORF">FXF47_02535</name>
</gene>
<dbReference type="Gene3D" id="1.10.730.10">
    <property type="entry name" value="Isoleucyl-tRNA Synthetase, Domain 1"/>
    <property type="match status" value="1"/>
</dbReference>
<evidence type="ECO:0000256" key="9">
    <source>
        <dbReference type="ARBA" id="ARBA00023146"/>
    </source>
</evidence>
<dbReference type="Pfam" id="PF03485">
    <property type="entry name" value="Arg_tRNA_synt_N"/>
    <property type="match status" value="1"/>
</dbReference>
<dbReference type="HAMAP" id="MF_00123">
    <property type="entry name" value="Arg_tRNA_synth"/>
    <property type="match status" value="1"/>
</dbReference>
<dbReference type="NCBIfam" id="TIGR00456">
    <property type="entry name" value="argS"/>
    <property type="match status" value="1"/>
</dbReference>
<organism evidence="16 17">
    <name type="scientific">Candidatus Mcinerneyibacterium aminivorans</name>
    <dbReference type="NCBI Taxonomy" id="2703815"/>
    <lineage>
        <taxon>Bacteria</taxon>
        <taxon>Candidatus Macinerneyibacteriota</taxon>
        <taxon>Candidatus Mcinerneyibacteria</taxon>
        <taxon>Candidatus Mcinerneyibacteriales</taxon>
        <taxon>Candidatus Mcinerneyibacteriaceae</taxon>
        <taxon>Candidatus Mcinerneyibacterium</taxon>
    </lineage>
</organism>
<feature type="short sequence motif" description="'HIGH' region" evidence="11">
    <location>
        <begin position="126"/>
        <end position="136"/>
    </location>
</feature>
<dbReference type="SUPFAM" id="SSF52374">
    <property type="entry name" value="Nucleotidylyl transferase"/>
    <property type="match status" value="1"/>
</dbReference>
<evidence type="ECO:0000313" key="16">
    <source>
        <dbReference type="EMBL" id="TYB31767.1"/>
    </source>
</evidence>
<dbReference type="PROSITE" id="PS00178">
    <property type="entry name" value="AA_TRNA_LIGASE_I"/>
    <property type="match status" value="1"/>
</dbReference>
<feature type="coiled-coil region" evidence="13">
    <location>
        <begin position="191"/>
        <end position="232"/>
    </location>
</feature>
<keyword evidence="5 11" id="KW-0436">Ligase</keyword>
<evidence type="ECO:0000256" key="13">
    <source>
        <dbReference type="SAM" id="Coils"/>
    </source>
</evidence>
<dbReference type="PANTHER" id="PTHR11956:SF5">
    <property type="entry name" value="ARGININE--TRNA LIGASE, CYTOPLASMIC"/>
    <property type="match status" value="1"/>
</dbReference>
<proteinExistence type="inferred from homology"/>
<evidence type="ECO:0000256" key="11">
    <source>
        <dbReference type="HAMAP-Rule" id="MF_00123"/>
    </source>
</evidence>
<dbReference type="GO" id="GO:0004814">
    <property type="term" value="F:arginine-tRNA ligase activity"/>
    <property type="evidence" value="ECO:0007669"/>
    <property type="project" value="UniProtKB-UniRule"/>
</dbReference>
<dbReference type="Pfam" id="PF05746">
    <property type="entry name" value="DALR_1"/>
    <property type="match status" value="1"/>
</dbReference>
<evidence type="ECO:0000259" key="14">
    <source>
        <dbReference type="SMART" id="SM00836"/>
    </source>
</evidence>
<keyword evidence="6 11" id="KW-0547">Nucleotide-binding</keyword>
<keyword evidence="8 11" id="KW-0648">Protein biosynthesis</keyword>
<evidence type="ECO:0000256" key="2">
    <source>
        <dbReference type="ARBA" id="ARBA00005594"/>
    </source>
</evidence>
<dbReference type="SMART" id="SM00836">
    <property type="entry name" value="DALR_1"/>
    <property type="match status" value="1"/>
</dbReference>
<dbReference type="InterPro" id="IPR035684">
    <property type="entry name" value="ArgRS_core"/>
</dbReference>
<dbReference type="InterPro" id="IPR001412">
    <property type="entry name" value="aa-tRNA-synth_I_CS"/>
</dbReference>
<keyword evidence="17" id="KW-1185">Reference proteome</keyword>
<dbReference type="InterPro" id="IPR036695">
    <property type="entry name" value="Arg-tRNA-synth_N_sf"/>
</dbReference>
<keyword evidence="9 11" id="KW-0030">Aminoacyl-tRNA synthetase</keyword>
<dbReference type="EMBL" id="VSIX01000029">
    <property type="protein sequence ID" value="TYB31767.1"/>
    <property type="molecule type" value="Genomic_DNA"/>
</dbReference>
<evidence type="ECO:0000256" key="8">
    <source>
        <dbReference type="ARBA" id="ARBA00022917"/>
    </source>
</evidence>
<dbReference type="InterPro" id="IPR005148">
    <property type="entry name" value="Arg-tRNA-synth_N"/>
</dbReference>
<evidence type="ECO:0000256" key="3">
    <source>
        <dbReference type="ARBA" id="ARBA00011245"/>
    </source>
</evidence>
<dbReference type="InterPro" id="IPR014729">
    <property type="entry name" value="Rossmann-like_a/b/a_fold"/>
</dbReference>
<keyword evidence="4 11" id="KW-0963">Cytoplasm</keyword>
<dbReference type="Pfam" id="PF00750">
    <property type="entry name" value="tRNA-synt_1d"/>
    <property type="match status" value="1"/>
</dbReference>
<dbReference type="PANTHER" id="PTHR11956">
    <property type="entry name" value="ARGINYL-TRNA SYNTHETASE"/>
    <property type="match status" value="1"/>
</dbReference>
<dbReference type="SMART" id="SM01016">
    <property type="entry name" value="Arg_tRNA_synt_N"/>
    <property type="match status" value="1"/>
</dbReference>
<evidence type="ECO:0000259" key="15">
    <source>
        <dbReference type="SMART" id="SM01016"/>
    </source>
</evidence>
<comment type="subcellular location">
    <subcellularLocation>
        <location evidence="1 11">Cytoplasm</location>
    </subcellularLocation>
</comment>
<dbReference type="Proteomes" id="UP000324143">
    <property type="component" value="Unassembled WGS sequence"/>
</dbReference>
<dbReference type="FunFam" id="1.10.730.10:FF:000006">
    <property type="entry name" value="Arginyl-tRNA synthetase 2, mitochondrial"/>
    <property type="match status" value="1"/>
</dbReference>
<name>A0A5D0MDH4_9BACT</name>
<evidence type="ECO:0000256" key="6">
    <source>
        <dbReference type="ARBA" id="ARBA00022741"/>
    </source>
</evidence>
<reference evidence="16" key="1">
    <citation type="submission" date="2019-08" db="EMBL/GenBank/DDBJ databases">
        <title>Genomic characterization of a novel candidate phylum (ARYD3) from a high temperature, high salinity tertiary oil reservoir in north central Oklahoma, USA.</title>
        <authorList>
            <person name="Youssef N.H."/>
            <person name="Yadav A."/>
            <person name="Elshahed M.S."/>
        </authorList>
    </citation>
    <scope>NUCLEOTIDE SEQUENCE [LARGE SCALE GENOMIC DNA]</scope>
    <source>
        <strain evidence="16">ARYD3</strain>
    </source>
</reference>
<dbReference type="PRINTS" id="PR01038">
    <property type="entry name" value="TRNASYNTHARG"/>
</dbReference>
<comment type="catalytic activity">
    <reaction evidence="10 11">
        <text>tRNA(Arg) + L-arginine + ATP = L-arginyl-tRNA(Arg) + AMP + diphosphate</text>
        <dbReference type="Rhea" id="RHEA:20301"/>
        <dbReference type="Rhea" id="RHEA-COMP:9658"/>
        <dbReference type="Rhea" id="RHEA-COMP:9673"/>
        <dbReference type="ChEBI" id="CHEBI:30616"/>
        <dbReference type="ChEBI" id="CHEBI:32682"/>
        <dbReference type="ChEBI" id="CHEBI:33019"/>
        <dbReference type="ChEBI" id="CHEBI:78442"/>
        <dbReference type="ChEBI" id="CHEBI:78513"/>
        <dbReference type="ChEBI" id="CHEBI:456215"/>
        <dbReference type="EC" id="6.1.1.19"/>
    </reaction>
</comment>
<dbReference type="InterPro" id="IPR001278">
    <property type="entry name" value="Arg-tRNA-ligase"/>
</dbReference>
<dbReference type="InterPro" id="IPR009080">
    <property type="entry name" value="tRNAsynth_Ia_anticodon-bd"/>
</dbReference>
<dbReference type="CDD" id="cd00671">
    <property type="entry name" value="ArgRS_core"/>
    <property type="match status" value="1"/>
</dbReference>
<accession>A0A5D0MDH4</accession>
<evidence type="ECO:0000256" key="7">
    <source>
        <dbReference type="ARBA" id="ARBA00022840"/>
    </source>
</evidence>
<keyword evidence="7 11" id="KW-0067">ATP-binding</keyword>
<evidence type="ECO:0000313" key="17">
    <source>
        <dbReference type="Proteomes" id="UP000324143"/>
    </source>
</evidence>
<dbReference type="AlphaFoldDB" id="A0A5D0MDH4"/>
<evidence type="ECO:0000256" key="4">
    <source>
        <dbReference type="ARBA" id="ARBA00022490"/>
    </source>
</evidence>
<keyword evidence="13" id="KW-0175">Coiled coil</keyword>
<comment type="similarity">
    <text evidence="2 11 12">Belongs to the class-I aminoacyl-tRNA synthetase family.</text>
</comment>
<dbReference type="SUPFAM" id="SSF55190">
    <property type="entry name" value="Arginyl-tRNA synthetase (ArgRS), N-terminal 'additional' domain"/>
    <property type="match status" value="1"/>
</dbReference>
<comment type="subunit">
    <text evidence="3 11">Monomer.</text>
</comment>
<dbReference type="GO" id="GO:0005524">
    <property type="term" value="F:ATP binding"/>
    <property type="evidence" value="ECO:0007669"/>
    <property type="project" value="UniProtKB-UniRule"/>
</dbReference>
<dbReference type="InterPro" id="IPR008909">
    <property type="entry name" value="DALR_anticod-bd"/>
</dbReference>
<dbReference type="GO" id="GO:0006420">
    <property type="term" value="P:arginyl-tRNA aminoacylation"/>
    <property type="evidence" value="ECO:0007669"/>
    <property type="project" value="UniProtKB-UniRule"/>
</dbReference>
<evidence type="ECO:0000256" key="10">
    <source>
        <dbReference type="ARBA" id="ARBA00049339"/>
    </source>
</evidence>
<dbReference type="GO" id="GO:0005737">
    <property type="term" value="C:cytoplasm"/>
    <property type="evidence" value="ECO:0007669"/>
    <property type="project" value="UniProtKB-SubCell"/>
</dbReference>
<dbReference type="EC" id="6.1.1.19" evidence="11"/>
<evidence type="ECO:0000256" key="1">
    <source>
        <dbReference type="ARBA" id="ARBA00004496"/>
    </source>
</evidence>
<comment type="caution">
    <text evidence="16">The sequence shown here is derived from an EMBL/GenBank/DDBJ whole genome shotgun (WGS) entry which is preliminary data.</text>
</comment>
<sequence>MLEILENKLKNNFKKIVKKAYPDFDKWETLNIEPATDFKFGDFQTNFAMKNSNYFRDNPRNIATNIINKFKKSDLIENIEVAGPGFINIFIKTEFLSSYIANLEREKLDFSFLDQKGSVIIDYSSPNIAKRMHVGHLRSTVIGDSIKRIYNFLGFHTVADNHLGDWGTHFGKLIVAYRKWLDKENYRKNPVRELERLYVKFNREAEKNKELNNDARKELNKLQEGNKKNKNLWKEFVEVSLGEYKKMYKKLNIEFDTYHGESYYHDIMDDIITILKEKNIAEKDDGALVVFFNEDKNLHPCIVMKKDGSYLYATSELATIKYRIKNYDVNRMVYVTDERQKDHFKQIFEIARKIGWDKKYIHVPFGLMSSKDGVFSSREGNIILMKDLINKALEKAKEVVEEKNPELPESEKRKIAETIGIGAIKYSDLGQNRKSEITFNWDKMLQFEGNTSPYLQYVYVRVQSLFKKAKQEDINYSLDSKIYLNNPTEKQIAIKLSHFPKIVINAAKYYKPNIIADYLFDLAQTYNTFYNSLSILREDREIRDSRLLLSKKVAYIIKTGLNLLGINVVDKM</sequence>
<evidence type="ECO:0000256" key="12">
    <source>
        <dbReference type="RuleBase" id="RU363038"/>
    </source>
</evidence>